<name>A0A839HHL7_9GAMM</name>
<gene>
    <name evidence="2" type="ORF">HUK38_09715</name>
</gene>
<keyword evidence="1" id="KW-0812">Transmembrane</keyword>
<comment type="caution">
    <text evidence="2">The sequence shown here is derived from an EMBL/GenBank/DDBJ whole genome shotgun (WGS) entry which is preliminary data.</text>
</comment>
<dbReference type="InterPro" id="IPR031982">
    <property type="entry name" value="PilE-like"/>
</dbReference>
<protein>
    <submittedName>
        <fullName evidence="2">Type IV pilin protein</fullName>
    </submittedName>
</protein>
<dbReference type="PROSITE" id="PS00409">
    <property type="entry name" value="PROKAR_NTER_METHYL"/>
    <property type="match status" value="1"/>
</dbReference>
<dbReference type="NCBIfam" id="TIGR02532">
    <property type="entry name" value="IV_pilin_GFxxxE"/>
    <property type="match status" value="1"/>
</dbReference>
<dbReference type="Gene3D" id="3.30.700.10">
    <property type="entry name" value="Glycoprotein, Type 4 Pilin"/>
    <property type="match status" value="1"/>
</dbReference>
<keyword evidence="3" id="KW-1185">Reference proteome</keyword>
<evidence type="ECO:0000313" key="3">
    <source>
        <dbReference type="Proteomes" id="UP000548632"/>
    </source>
</evidence>
<dbReference type="SUPFAM" id="SSF54523">
    <property type="entry name" value="Pili subunits"/>
    <property type="match status" value="1"/>
</dbReference>
<accession>A0A839HHL7</accession>
<dbReference type="InterPro" id="IPR045584">
    <property type="entry name" value="Pilin-like"/>
</dbReference>
<keyword evidence="1" id="KW-0472">Membrane</keyword>
<dbReference type="AlphaFoldDB" id="A0A839HHL7"/>
<dbReference type="RefSeq" id="WP_182584139.1">
    <property type="nucleotide sequence ID" value="NZ_JABVCQ010000020.1"/>
</dbReference>
<dbReference type="Pfam" id="PF16732">
    <property type="entry name" value="ComP_DUS"/>
    <property type="match status" value="1"/>
</dbReference>
<keyword evidence="1" id="KW-1133">Transmembrane helix</keyword>
<organism evidence="2 3">
    <name type="scientific">Thiospirillum jenense</name>
    <dbReference type="NCBI Taxonomy" id="1653858"/>
    <lineage>
        <taxon>Bacteria</taxon>
        <taxon>Pseudomonadati</taxon>
        <taxon>Pseudomonadota</taxon>
        <taxon>Gammaproteobacteria</taxon>
        <taxon>Chromatiales</taxon>
        <taxon>Chromatiaceae</taxon>
        <taxon>Thiospirillum</taxon>
    </lineage>
</organism>
<evidence type="ECO:0000313" key="2">
    <source>
        <dbReference type="EMBL" id="MBB1126508.1"/>
    </source>
</evidence>
<reference evidence="2 3" key="1">
    <citation type="journal article" date="2020" name="Arch. Microbiol.">
        <title>The genome sequence of the giant phototrophic gammaproteobacterium Thiospirillum jenense gives insight into its physiological properties and phylogenetic relationships.</title>
        <authorList>
            <person name="Imhoff J.F."/>
            <person name="Meyer T.E."/>
            <person name="Kyndt J.A."/>
        </authorList>
    </citation>
    <scope>NUCLEOTIDE SEQUENCE [LARGE SCALE GENOMIC DNA]</scope>
    <source>
        <strain evidence="2 3">DSM 216</strain>
    </source>
</reference>
<dbReference type="GO" id="GO:0043683">
    <property type="term" value="P:type IV pilus assembly"/>
    <property type="evidence" value="ECO:0007669"/>
    <property type="project" value="InterPro"/>
</dbReference>
<dbReference type="EMBL" id="JABVCQ010000020">
    <property type="protein sequence ID" value="MBB1126508.1"/>
    <property type="molecule type" value="Genomic_DNA"/>
</dbReference>
<feature type="transmembrane region" description="Helical" evidence="1">
    <location>
        <begin position="12"/>
        <end position="33"/>
    </location>
</feature>
<sequence>MLNRKPSAGFTLIELMITVAIVGILAAIAYPSYQDSVIKSWRTTATGCLLELATRMERRYTSTSRYNSDANIPAASCTTDGSMANRYTFSFTATPTATAYSLQAVPATDGPQANDACGTLTINNFGQKGAADDPATCWRQ</sequence>
<dbReference type="Proteomes" id="UP000548632">
    <property type="component" value="Unassembled WGS sequence"/>
</dbReference>
<dbReference type="Pfam" id="PF07963">
    <property type="entry name" value="N_methyl"/>
    <property type="match status" value="1"/>
</dbReference>
<evidence type="ECO:0000256" key="1">
    <source>
        <dbReference type="SAM" id="Phobius"/>
    </source>
</evidence>
<dbReference type="InterPro" id="IPR012902">
    <property type="entry name" value="N_methyl_site"/>
</dbReference>
<proteinExistence type="predicted"/>